<name>A0A1T8VCZ9_9MYCO</name>
<sequence length="112" mass="10988">MSRGQSFALRTSTVLFLVAVYSRHQSASAALNIAGDGAAVTVMGAGADSSVLTRPAVKPPTSAAVMDTMTAAPMPTRLGHGLGGGVGLAVPDRGYPAVGGMAGGGVPSRTYG</sequence>
<accession>A0A1T8VCZ9</accession>
<evidence type="ECO:0000313" key="2">
    <source>
        <dbReference type="EMBL" id="SKN02923.1"/>
    </source>
</evidence>
<evidence type="ECO:0000313" key="3">
    <source>
        <dbReference type="Proteomes" id="UP000190074"/>
    </source>
</evidence>
<gene>
    <name evidence="2" type="ORF">SAMEA2259716_05797</name>
</gene>
<keyword evidence="1" id="KW-0732">Signal</keyword>
<protein>
    <submittedName>
        <fullName evidence="2">Uncharacterized protein</fullName>
    </submittedName>
</protein>
<evidence type="ECO:0000256" key="1">
    <source>
        <dbReference type="SAM" id="SignalP"/>
    </source>
</evidence>
<dbReference type="AlphaFoldDB" id="A0A1T8VCZ9"/>
<feature type="signal peptide" evidence="1">
    <location>
        <begin position="1"/>
        <end position="29"/>
    </location>
</feature>
<proteinExistence type="predicted"/>
<dbReference type="EMBL" id="FVGW01000025">
    <property type="protein sequence ID" value="SKN02923.1"/>
    <property type="molecule type" value="Genomic_DNA"/>
</dbReference>
<organism evidence="2 3">
    <name type="scientific">Mycobacteroides abscessus subsp. massiliense</name>
    <dbReference type="NCBI Taxonomy" id="1962118"/>
    <lineage>
        <taxon>Bacteria</taxon>
        <taxon>Bacillati</taxon>
        <taxon>Actinomycetota</taxon>
        <taxon>Actinomycetes</taxon>
        <taxon>Mycobacteriales</taxon>
        <taxon>Mycobacteriaceae</taxon>
        <taxon>Mycobacteroides</taxon>
        <taxon>Mycobacteroides abscessus</taxon>
    </lineage>
</organism>
<reference evidence="2 3" key="1">
    <citation type="submission" date="2016-11" db="EMBL/GenBank/DDBJ databases">
        <authorList>
            <consortium name="Pathogen Informatics"/>
        </authorList>
    </citation>
    <scope>NUCLEOTIDE SEQUENCE [LARGE SCALE GENOMIC DNA]</scope>
    <source>
        <strain evidence="2 3">911</strain>
    </source>
</reference>
<feature type="chain" id="PRO_5010565328" evidence="1">
    <location>
        <begin position="30"/>
        <end position="112"/>
    </location>
</feature>
<dbReference type="Proteomes" id="UP000190074">
    <property type="component" value="Unassembled WGS sequence"/>
</dbReference>